<protein>
    <submittedName>
        <fullName evidence="3">26S proteasome non-ATPase regulatory subunit</fullName>
    </submittedName>
</protein>
<name>K0KIJ0_WICCF</name>
<evidence type="ECO:0000313" key="4">
    <source>
        <dbReference type="Proteomes" id="UP000009328"/>
    </source>
</evidence>
<organism evidence="3 4">
    <name type="scientific">Wickerhamomyces ciferrii (strain ATCC 14091 / BCRC 22168 / CBS 111 / JCM 3599 / NBRC 0793 / NRRL Y-1031 F-60-10)</name>
    <name type="common">Yeast</name>
    <name type="synonym">Pichia ciferrii</name>
    <dbReference type="NCBI Taxonomy" id="1206466"/>
    <lineage>
        <taxon>Eukaryota</taxon>
        <taxon>Fungi</taxon>
        <taxon>Dikarya</taxon>
        <taxon>Ascomycota</taxon>
        <taxon>Saccharomycotina</taxon>
        <taxon>Saccharomycetes</taxon>
        <taxon>Phaffomycetales</taxon>
        <taxon>Wickerhamomycetaceae</taxon>
        <taxon>Wickerhamomyces</taxon>
    </lineage>
</organism>
<dbReference type="InParanoid" id="K0KIJ0"/>
<dbReference type="HOGENOM" id="CLU_2135468_0_0_1"/>
<dbReference type="AlphaFoldDB" id="K0KIJ0"/>
<dbReference type="InterPro" id="IPR035269">
    <property type="entry name" value="PSMD9"/>
</dbReference>
<dbReference type="PANTHER" id="PTHR12651:SF1">
    <property type="entry name" value="26S PROTEASOME NON-ATPASE REGULATORY SUBUNIT 9"/>
    <property type="match status" value="1"/>
</dbReference>
<dbReference type="GO" id="GO:0070682">
    <property type="term" value="P:proteasome regulatory particle assembly"/>
    <property type="evidence" value="ECO:0007669"/>
    <property type="project" value="InterPro"/>
</dbReference>
<dbReference type="GO" id="GO:0005737">
    <property type="term" value="C:cytoplasm"/>
    <property type="evidence" value="ECO:0007669"/>
    <property type="project" value="TreeGrafter"/>
</dbReference>
<dbReference type="Proteomes" id="UP000009328">
    <property type="component" value="Unassembled WGS sequence"/>
</dbReference>
<feature type="compositionally biased region" description="Polar residues" evidence="1">
    <location>
        <begin position="9"/>
        <end position="20"/>
    </location>
</feature>
<reference evidence="3 4" key="1">
    <citation type="journal article" date="2012" name="Eukaryot. Cell">
        <title>Draft genome sequence of Wickerhamomyces ciferrii NRRL Y-1031 F-60-10.</title>
        <authorList>
            <person name="Schneider J."/>
            <person name="Andrea H."/>
            <person name="Blom J."/>
            <person name="Jaenicke S."/>
            <person name="Ruckert C."/>
            <person name="Schorsch C."/>
            <person name="Szczepanowski R."/>
            <person name="Farwick M."/>
            <person name="Goesmann A."/>
            <person name="Puhler A."/>
            <person name="Schaffer S."/>
            <person name="Tauch A."/>
            <person name="Kohler T."/>
            <person name="Brinkrolf K."/>
        </authorList>
    </citation>
    <scope>NUCLEOTIDE SEQUENCE [LARGE SCALE GENOMIC DNA]</scope>
    <source>
        <strain evidence="4">ATCC 14091 / BCRC 22168 / CBS 111 / JCM 3599 / NBRC 0793 / NRRL Y-1031 F-60-10</strain>
    </source>
</reference>
<accession>K0KIJ0</accession>
<gene>
    <name evidence="3" type="ORF">BN7_2335</name>
</gene>
<dbReference type="EMBL" id="CAIF01000052">
    <property type="protein sequence ID" value="CCH42791.1"/>
    <property type="molecule type" value="Genomic_DNA"/>
</dbReference>
<feature type="region of interest" description="Disordered" evidence="1">
    <location>
        <begin position="1"/>
        <end position="20"/>
    </location>
</feature>
<evidence type="ECO:0000256" key="1">
    <source>
        <dbReference type="SAM" id="MobiDB-lite"/>
    </source>
</evidence>
<dbReference type="Gene3D" id="6.10.140.1710">
    <property type="match status" value="1"/>
</dbReference>
<dbReference type="PANTHER" id="PTHR12651">
    <property type="entry name" value="26S PROTEASOME NON-ATPASE REGULATORY SUBUNIT 9"/>
    <property type="match status" value="1"/>
</dbReference>
<dbReference type="GO" id="GO:0005634">
    <property type="term" value="C:nucleus"/>
    <property type="evidence" value="ECO:0007669"/>
    <property type="project" value="TreeGrafter"/>
</dbReference>
<keyword evidence="4" id="KW-1185">Reference proteome</keyword>
<comment type="caution">
    <text evidence="3">The sequence shown here is derived from an EMBL/GenBank/DDBJ whole genome shotgun (WGS) entry which is preliminary data.</text>
</comment>
<proteinExistence type="predicted"/>
<sequence>MNGAMRNLNEGSYQPSYDIDQNNVNMDTSLVTLDGFPRSDINVIEVRNSRVKIIKLRNDLKAVINEISEKIQTQLTETNTSQETFKPNSQIPFAKIVEIIPNSPANKAVCFFR</sequence>
<dbReference type="GO" id="GO:0000502">
    <property type="term" value="C:proteasome complex"/>
    <property type="evidence" value="ECO:0007669"/>
    <property type="project" value="UniProtKB-KW"/>
</dbReference>
<keyword evidence="3" id="KW-0647">Proteasome</keyword>
<dbReference type="STRING" id="1206466.K0KIJ0"/>
<dbReference type="InterPro" id="IPR040815">
    <property type="entry name" value="Nas2_N"/>
</dbReference>
<feature type="domain" description="Nas2 N-terminal" evidence="2">
    <location>
        <begin position="20"/>
        <end position="73"/>
    </location>
</feature>
<evidence type="ECO:0000259" key="2">
    <source>
        <dbReference type="Pfam" id="PF18265"/>
    </source>
</evidence>
<dbReference type="Pfam" id="PF18265">
    <property type="entry name" value="Nas2_N"/>
    <property type="match status" value="1"/>
</dbReference>
<evidence type="ECO:0000313" key="3">
    <source>
        <dbReference type="EMBL" id="CCH42791.1"/>
    </source>
</evidence>